<proteinExistence type="predicted"/>
<gene>
    <name evidence="3" type="ORF">PVBDA_0803580</name>
</gene>
<evidence type="ECO:0000256" key="1">
    <source>
        <dbReference type="SAM" id="Coils"/>
    </source>
</evidence>
<keyword evidence="1" id="KW-0175">Coiled coil</keyword>
<evidence type="ECO:0000256" key="2">
    <source>
        <dbReference type="SAM" id="Phobius"/>
    </source>
</evidence>
<dbReference type="EMBL" id="LR865386">
    <property type="protein sequence ID" value="CAD2090621.1"/>
    <property type="molecule type" value="Genomic_DNA"/>
</dbReference>
<reference evidence="3 4" key="1">
    <citation type="submission" date="2020-08" db="EMBL/GenBank/DDBJ databases">
        <authorList>
            <person name="Ramaprasad A."/>
        </authorList>
    </citation>
    <scope>NUCLEOTIDE SEQUENCE [LARGE SCALE GENOMIC DNA]</scope>
</reference>
<feature type="coiled-coil region" evidence="1">
    <location>
        <begin position="57"/>
        <end position="84"/>
    </location>
</feature>
<evidence type="ECO:0000313" key="4">
    <source>
        <dbReference type="Proteomes" id="UP000515550"/>
    </source>
</evidence>
<keyword evidence="2" id="KW-0812">Transmembrane</keyword>
<name>A0A6V7S2R9_PLAVN</name>
<keyword evidence="2" id="KW-0472">Membrane</keyword>
<sequence length="125" mass="14488">MGNYKFLKVVLFIFSIWMCLYYNNQNGIEKSLNKIEDASGLSSRNFYRILAERGCKKRKSSKRIKELDEENDDEKQHVIKLTIDISHDKLIAVALVFGTLLTLLNLGFATYLFLNRYSNTSTQPL</sequence>
<protein>
    <submittedName>
        <fullName evidence="3">Uncharacterized protein</fullName>
    </submittedName>
</protein>
<dbReference type="AlphaFoldDB" id="A0A6V7S2R9"/>
<dbReference type="Proteomes" id="UP000515550">
    <property type="component" value="Chromosome PVBDA_08"/>
</dbReference>
<keyword evidence="2" id="KW-1133">Transmembrane helix</keyword>
<evidence type="ECO:0000313" key="3">
    <source>
        <dbReference type="EMBL" id="CAD2090621.1"/>
    </source>
</evidence>
<organism evidence="3 4">
    <name type="scientific">Plasmodium vinckei brucechwatti</name>
    <dbReference type="NCBI Taxonomy" id="119398"/>
    <lineage>
        <taxon>Eukaryota</taxon>
        <taxon>Sar</taxon>
        <taxon>Alveolata</taxon>
        <taxon>Apicomplexa</taxon>
        <taxon>Aconoidasida</taxon>
        <taxon>Haemosporida</taxon>
        <taxon>Plasmodiidae</taxon>
        <taxon>Plasmodium</taxon>
        <taxon>Plasmodium (Vinckeia)</taxon>
    </lineage>
</organism>
<feature type="transmembrane region" description="Helical" evidence="2">
    <location>
        <begin position="6"/>
        <end position="24"/>
    </location>
</feature>
<feature type="transmembrane region" description="Helical" evidence="2">
    <location>
        <begin position="90"/>
        <end position="114"/>
    </location>
</feature>
<dbReference type="VEuPathDB" id="PlasmoDB:PVBDA_0803580"/>
<accession>A0A6V7S2R9</accession>